<protein>
    <submittedName>
        <fullName evidence="2">Uncharacterized protein</fullName>
    </submittedName>
</protein>
<reference evidence="2" key="1">
    <citation type="submission" date="2021-06" db="EMBL/GenBank/DDBJ databases">
        <authorList>
            <person name="Hodson N. C."/>
            <person name="Mongue J. A."/>
            <person name="Jaron S. K."/>
        </authorList>
    </citation>
    <scope>NUCLEOTIDE SEQUENCE</scope>
</reference>
<organism evidence="2 3">
    <name type="scientific">Allacma fusca</name>
    <dbReference type="NCBI Taxonomy" id="39272"/>
    <lineage>
        <taxon>Eukaryota</taxon>
        <taxon>Metazoa</taxon>
        <taxon>Ecdysozoa</taxon>
        <taxon>Arthropoda</taxon>
        <taxon>Hexapoda</taxon>
        <taxon>Collembola</taxon>
        <taxon>Symphypleona</taxon>
        <taxon>Sminthuridae</taxon>
        <taxon>Allacma</taxon>
    </lineage>
</organism>
<dbReference type="AlphaFoldDB" id="A0A8J2JXG1"/>
<name>A0A8J2JXG1_9HEXA</name>
<dbReference type="EMBL" id="CAJVCH010134713">
    <property type="protein sequence ID" value="CAG7726382.1"/>
    <property type="molecule type" value="Genomic_DNA"/>
</dbReference>
<feature type="signal peptide" evidence="1">
    <location>
        <begin position="1"/>
        <end position="16"/>
    </location>
</feature>
<dbReference type="OrthoDB" id="8294638at2759"/>
<comment type="caution">
    <text evidence="2">The sequence shown here is derived from an EMBL/GenBank/DDBJ whole genome shotgun (WGS) entry which is preliminary data.</text>
</comment>
<evidence type="ECO:0000256" key="1">
    <source>
        <dbReference type="SAM" id="SignalP"/>
    </source>
</evidence>
<proteinExistence type="predicted"/>
<evidence type="ECO:0000313" key="2">
    <source>
        <dbReference type="EMBL" id="CAG7726382.1"/>
    </source>
</evidence>
<gene>
    <name evidence="2" type="ORF">AFUS01_LOCUS15297</name>
</gene>
<keyword evidence="1" id="KW-0732">Signal</keyword>
<evidence type="ECO:0000313" key="3">
    <source>
        <dbReference type="Proteomes" id="UP000708208"/>
    </source>
</evidence>
<feature type="chain" id="PRO_5035268172" evidence="1">
    <location>
        <begin position="17"/>
        <end position="143"/>
    </location>
</feature>
<feature type="non-terminal residue" evidence="2">
    <location>
        <position position="1"/>
    </location>
</feature>
<sequence length="143" mass="16169">MFLPILLLLVVQAIFASPTDLDSKFSVDSRKLQLDELSKTVREIDTAVMGIAELIVEIDRNVRSVHSSVVKRQQRSLPTSDVKENEILAKKLEKLLASQDNPDLEKAKEELEKQIEFNFLKTLSAILITGPVRAKERQSDILK</sequence>
<dbReference type="Proteomes" id="UP000708208">
    <property type="component" value="Unassembled WGS sequence"/>
</dbReference>
<keyword evidence="3" id="KW-1185">Reference proteome</keyword>
<accession>A0A8J2JXG1</accession>